<proteinExistence type="predicted"/>
<feature type="region of interest" description="Disordered" evidence="1">
    <location>
        <begin position="1"/>
        <end position="43"/>
    </location>
</feature>
<dbReference type="EMBL" id="KN833171">
    <property type="protein sequence ID" value="KIM72029.1"/>
    <property type="molecule type" value="Genomic_DNA"/>
</dbReference>
<feature type="region of interest" description="Disordered" evidence="1">
    <location>
        <begin position="133"/>
        <end position="161"/>
    </location>
</feature>
<evidence type="ECO:0000313" key="2">
    <source>
        <dbReference type="EMBL" id="KIM72029.1"/>
    </source>
</evidence>
<keyword evidence="3" id="KW-1185">Reference proteome</keyword>
<protein>
    <submittedName>
        <fullName evidence="2">Uncharacterized protein</fullName>
    </submittedName>
</protein>
<dbReference type="Proteomes" id="UP000054166">
    <property type="component" value="Unassembled WGS sequence"/>
</dbReference>
<gene>
    <name evidence="2" type="ORF">PILCRDRAFT_16501</name>
</gene>
<dbReference type="InParanoid" id="A0A0C3EVJ9"/>
<sequence length="187" mass="20590">MSSNIEEWRTNMPSSSPPTSFISSSLPSPPCPTTKAQPDSPSMSLNVDRIYEDLMLPSSLNAMDEARKMSIAYACEAYNAQEAEAVKAERQYRQLVVAARSYELRMLAARDKVRQVKQSVDILVNIALDQMEAATNSSETSEDEEEELMKDGLAHPNKTRPKFYPSPLNIKGLASGLPPAFDISASS</sequence>
<feature type="compositionally biased region" description="Low complexity" evidence="1">
    <location>
        <begin position="13"/>
        <end position="26"/>
    </location>
</feature>
<reference evidence="2 3" key="1">
    <citation type="submission" date="2014-04" db="EMBL/GenBank/DDBJ databases">
        <authorList>
            <consortium name="DOE Joint Genome Institute"/>
            <person name="Kuo A."/>
            <person name="Tarkka M."/>
            <person name="Buscot F."/>
            <person name="Kohler A."/>
            <person name="Nagy L.G."/>
            <person name="Floudas D."/>
            <person name="Copeland A."/>
            <person name="Barry K.W."/>
            <person name="Cichocki N."/>
            <person name="Veneault-Fourrey C."/>
            <person name="LaButti K."/>
            <person name="Lindquist E.A."/>
            <person name="Lipzen A."/>
            <person name="Lundell T."/>
            <person name="Morin E."/>
            <person name="Murat C."/>
            <person name="Sun H."/>
            <person name="Tunlid A."/>
            <person name="Henrissat B."/>
            <person name="Grigoriev I.V."/>
            <person name="Hibbett D.S."/>
            <person name="Martin F."/>
            <person name="Nordberg H.P."/>
            <person name="Cantor M.N."/>
            <person name="Hua S.X."/>
        </authorList>
    </citation>
    <scope>NUCLEOTIDE SEQUENCE [LARGE SCALE GENOMIC DNA]</scope>
    <source>
        <strain evidence="2 3">F 1598</strain>
    </source>
</reference>
<dbReference type="HOGENOM" id="CLU_1448250_0_0_1"/>
<organism evidence="2 3">
    <name type="scientific">Piloderma croceum (strain F 1598)</name>
    <dbReference type="NCBI Taxonomy" id="765440"/>
    <lineage>
        <taxon>Eukaryota</taxon>
        <taxon>Fungi</taxon>
        <taxon>Dikarya</taxon>
        <taxon>Basidiomycota</taxon>
        <taxon>Agaricomycotina</taxon>
        <taxon>Agaricomycetes</taxon>
        <taxon>Agaricomycetidae</taxon>
        <taxon>Atheliales</taxon>
        <taxon>Atheliaceae</taxon>
        <taxon>Piloderma</taxon>
    </lineage>
</organism>
<accession>A0A0C3EVJ9</accession>
<evidence type="ECO:0000313" key="3">
    <source>
        <dbReference type="Proteomes" id="UP000054166"/>
    </source>
</evidence>
<reference evidence="3" key="2">
    <citation type="submission" date="2015-01" db="EMBL/GenBank/DDBJ databases">
        <title>Evolutionary Origins and Diversification of the Mycorrhizal Mutualists.</title>
        <authorList>
            <consortium name="DOE Joint Genome Institute"/>
            <consortium name="Mycorrhizal Genomics Consortium"/>
            <person name="Kohler A."/>
            <person name="Kuo A."/>
            <person name="Nagy L.G."/>
            <person name="Floudas D."/>
            <person name="Copeland A."/>
            <person name="Barry K.W."/>
            <person name="Cichocki N."/>
            <person name="Veneault-Fourrey C."/>
            <person name="LaButti K."/>
            <person name="Lindquist E.A."/>
            <person name="Lipzen A."/>
            <person name="Lundell T."/>
            <person name="Morin E."/>
            <person name="Murat C."/>
            <person name="Riley R."/>
            <person name="Ohm R."/>
            <person name="Sun H."/>
            <person name="Tunlid A."/>
            <person name="Henrissat B."/>
            <person name="Grigoriev I.V."/>
            <person name="Hibbett D.S."/>
            <person name="Martin F."/>
        </authorList>
    </citation>
    <scope>NUCLEOTIDE SEQUENCE [LARGE SCALE GENOMIC DNA]</scope>
    <source>
        <strain evidence="3">F 1598</strain>
    </source>
</reference>
<name>A0A0C3EVJ9_PILCF</name>
<evidence type="ECO:0000256" key="1">
    <source>
        <dbReference type="SAM" id="MobiDB-lite"/>
    </source>
</evidence>
<dbReference type="AlphaFoldDB" id="A0A0C3EVJ9"/>